<accession>A0A915CXE8</accession>
<name>A0A915CXE8_9BILA</name>
<keyword evidence="2" id="KW-1185">Reference proteome</keyword>
<sequence length="88" mass="10195">MTKNIPLSNLSDEELRKKLEVYGTNAGPVTPSTRKLYERKLLKLMEDFSGTEQEEFVDSLTDKNTQKLPVKADKTSMCSRCFYWELVE</sequence>
<dbReference type="SUPFAM" id="SSF63451">
    <property type="entry name" value="LEM domain"/>
    <property type="match status" value="1"/>
</dbReference>
<dbReference type="WBParaSite" id="jg13684">
    <property type="protein sequence ID" value="jg13684"/>
    <property type="gene ID" value="jg13684"/>
</dbReference>
<proteinExistence type="predicted"/>
<dbReference type="SMART" id="SM00540">
    <property type="entry name" value="LEM"/>
    <property type="match status" value="1"/>
</dbReference>
<dbReference type="Proteomes" id="UP000887574">
    <property type="component" value="Unplaced"/>
</dbReference>
<dbReference type="InterPro" id="IPR003887">
    <property type="entry name" value="LEM_dom"/>
</dbReference>
<evidence type="ECO:0000313" key="2">
    <source>
        <dbReference type="Proteomes" id="UP000887574"/>
    </source>
</evidence>
<dbReference type="FunFam" id="1.10.720.40:FF:000001">
    <property type="entry name" value="LEM domain containing 2, isoform CRA_a"/>
    <property type="match status" value="1"/>
</dbReference>
<reference evidence="3" key="1">
    <citation type="submission" date="2022-11" db="UniProtKB">
        <authorList>
            <consortium name="WormBaseParasite"/>
        </authorList>
    </citation>
    <scope>IDENTIFICATION</scope>
</reference>
<evidence type="ECO:0000313" key="3">
    <source>
        <dbReference type="WBParaSite" id="jg13684"/>
    </source>
</evidence>
<evidence type="ECO:0000259" key="1">
    <source>
        <dbReference type="PROSITE" id="PS50954"/>
    </source>
</evidence>
<dbReference type="InterPro" id="IPR011015">
    <property type="entry name" value="LEM/LEM-like_dom_sf"/>
</dbReference>
<dbReference type="Pfam" id="PF03020">
    <property type="entry name" value="LEM"/>
    <property type="match status" value="1"/>
</dbReference>
<organism evidence="2 3">
    <name type="scientific">Ditylenchus dipsaci</name>
    <dbReference type="NCBI Taxonomy" id="166011"/>
    <lineage>
        <taxon>Eukaryota</taxon>
        <taxon>Metazoa</taxon>
        <taxon>Ecdysozoa</taxon>
        <taxon>Nematoda</taxon>
        <taxon>Chromadorea</taxon>
        <taxon>Rhabditida</taxon>
        <taxon>Tylenchina</taxon>
        <taxon>Tylenchomorpha</taxon>
        <taxon>Sphaerularioidea</taxon>
        <taxon>Anguinidae</taxon>
        <taxon>Anguininae</taxon>
        <taxon>Ditylenchus</taxon>
    </lineage>
</organism>
<feature type="domain" description="LEM" evidence="1">
    <location>
        <begin position="4"/>
        <end position="48"/>
    </location>
</feature>
<dbReference type="InterPro" id="IPR051656">
    <property type="entry name" value="LEM_domain"/>
</dbReference>
<dbReference type="PANTHER" id="PTHR12019:SF9">
    <property type="entry name" value="THYMOPOIETIN"/>
    <property type="match status" value="1"/>
</dbReference>
<dbReference type="PROSITE" id="PS50954">
    <property type="entry name" value="LEM"/>
    <property type="match status" value="1"/>
</dbReference>
<dbReference type="Gene3D" id="1.10.720.40">
    <property type="match status" value="1"/>
</dbReference>
<dbReference type="PANTHER" id="PTHR12019">
    <property type="entry name" value="LAMINA-ASSOCIATED POLYPEPTIDE THYMOPOIETIN"/>
    <property type="match status" value="1"/>
</dbReference>
<protein>
    <submittedName>
        <fullName evidence="3">LEM domain-containing protein</fullName>
    </submittedName>
</protein>
<dbReference type="AlphaFoldDB" id="A0A915CXE8"/>
<dbReference type="CDD" id="cd12940">
    <property type="entry name" value="LEM_LAP2_LEMD1"/>
    <property type="match status" value="1"/>
</dbReference>